<evidence type="ECO:0000256" key="3">
    <source>
        <dbReference type="ARBA" id="ARBA00023239"/>
    </source>
</evidence>
<dbReference type="InterPro" id="IPR024060">
    <property type="entry name" value="Ureidoglycolate_lyase_dom_sf"/>
</dbReference>
<evidence type="ECO:0000256" key="1">
    <source>
        <dbReference type="ARBA" id="ARBA00011738"/>
    </source>
</evidence>
<dbReference type="Pfam" id="PF04115">
    <property type="entry name" value="Ureidogly_lyase"/>
    <property type="match status" value="1"/>
</dbReference>
<accession>A0ABN3DKX1</accession>
<dbReference type="Proteomes" id="UP001500929">
    <property type="component" value="Unassembled WGS sequence"/>
</dbReference>
<keyword evidence="2" id="KW-0659">Purine metabolism</keyword>
<keyword evidence="3" id="KW-0456">Lyase</keyword>
<proteinExistence type="predicted"/>
<evidence type="ECO:0000313" key="6">
    <source>
        <dbReference type="Proteomes" id="UP001500929"/>
    </source>
</evidence>
<dbReference type="PANTHER" id="PTHR35721">
    <property type="entry name" value="UREIDOGLYCOLATE HYDROLASE"/>
    <property type="match status" value="1"/>
</dbReference>
<dbReference type="PANTHER" id="PTHR35721:SF1">
    <property type="entry name" value="UREIDOGLYCOLATE HYDROLASE"/>
    <property type="match status" value="1"/>
</dbReference>
<dbReference type="SUPFAM" id="SSF51182">
    <property type="entry name" value="RmlC-like cupins"/>
    <property type="match status" value="1"/>
</dbReference>
<dbReference type="EMBL" id="BAAAQY010000005">
    <property type="protein sequence ID" value="GAA2235061.1"/>
    <property type="molecule type" value="Genomic_DNA"/>
</dbReference>
<keyword evidence="6" id="KW-1185">Reference proteome</keyword>
<protein>
    <recommendedName>
        <fullName evidence="7">Ureidoglycolate hydrolase</fullName>
    </recommendedName>
</protein>
<comment type="subunit">
    <text evidence="1">Homodimer.</text>
</comment>
<dbReference type="InterPro" id="IPR011051">
    <property type="entry name" value="RmlC_Cupin_sf"/>
</dbReference>
<evidence type="ECO:0008006" key="7">
    <source>
        <dbReference type="Google" id="ProtNLM"/>
    </source>
</evidence>
<dbReference type="InterPro" id="IPR007247">
    <property type="entry name" value="Ureidogly_lyase"/>
</dbReference>
<gene>
    <name evidence="5" type="ORF">GCM10009851_20120</name>
</gene>
<comment type="catalytic activity">
    <reaction evidence="4">
        <text>(S)-ureidoglycolate = urea + glyoxylate</text>
        <dbReference type="Rhea" id="RHEA:11304"/>
        <dbReference type="ChEBI" id="CHEBI:16199"/>
        <dbReference type="ChEBI" id="CHEBI:36655"/>
        <dbReference type="ChEBI" id="CHEBI:57296"/>
        <dbReference type="EC" id="4.3.2.3"/>
    </reaction>
</comment>
<dbReference type="Gene3D" id="2.60.120.480">
    <property type="entry name" value="Ureidoglycolate hydrolase"/>
    <property type="match status" value="1"/>
</dbReference>
<sequence length="165" mass="17565">MSGTTHPFIARPVTAEGFARFGELLAPGEDGAPPSAAESALDLSQGAPRFYLMELEDKPARFRSLTRHRRVTQVLASVGGGEWLLAVAAPTGEGDDDPRPGLADVAAFRIPGDVAVLLHRGTWHAGPYFDGERMSFFNLELADTNVVDHQSHPVAGDGICTIEAS</sequence>
<organism evidence="5 6">
    <name type="scientific">Herbiconiux moechotypicola</name>
    <dbReference type="NCBI Taxonomy" id="637393"/>
    <lineage>
        <taxon>Bacteria</taxon>
        <taxon>Bacillati</taxon>
        <taxon>Actinomycetota</taxon>
        <taxon>Actinomycetes</taxon>
        <taxon>Micrococcales</taxon>
        <taxon>Microbacteriaceae</taxon>
        <taxon>Herbiconiux</taxon>
    </lineage>
</organism>
<evidence type="ECO:0000313" key="5">
    <source>
        <dbReference type="EMBL" id="GAA2235061.1"/>
    </source>
</evidence>
<dbReference type="RefSeq" id="WP_259479489.1">
    <property type="nucleotide sequence ID" value="NZ_BAAAQY010000005.1"/>
</dbReference>
<evidence type="ECO:0000256" key="4">
    <source>
        <dbReference type="ARBA" id="ARBA00047684"/>
    </source>
</evidence>
<evidence type="ECO:0000256" key="2">
    <source>
        <dbReference type="ARBA" id="ARBA00022631"/>
    </source>
</evidence>
<reference evidence="5 6" key="1">
    <citation type="journal article" date="2019" name="Int. J. Syst. Evol. Microbiol.">
        <title>The Global Catalogue of Microorganisms (GCM) 10K type strain sequencing project: providing services to taxonomists for standard genome sequencing and annotation.</title>
        <authorList>
            <consortium name="The Broad Institute Genomics Platform"/>
            <consortium name="The Broad Institute Genome Sequencing Center for Infectious Disease"/>
            <person name="Wu L."/>
            <person name="Ma J."/>
        </authorList>
    </citation>
    <scope>NUCLEOTIDE SEQUENCE [LARGE SCALE GENOMIC DNA]</scope>
    <source>
        <strain evidence="5 6">JCM 16117</strain>
    </source>
</reference>
<comment type="caution">
    <text evidence="5">The sequence shown here is derived from an EMBL/GenBank/DDBJ whole genome shotgun (WGS) entry which is preliminary data.</text>
</comment>
<name>A0ABN3DKX1_9MICO</name>